<name>A0A6A5UWE8_9PLEO</name>
<gene>
    <name evidence="3" type="ORF">BU23DRAFT_573382</name>
</gene>
<keyword evidence="4" id="KW-1185">Reference proteome</keyword>
<dbReference type="InterPro" id="IPR011706">
    <property type="entry name" value="Cu-oxidase_C"/>
</dbReference>
<sequence length="220" mass="25027">MRFVVRESVSDGSNNGDVSQTLRKDDLMAPSASNAKDFTFERGRGGGWVINGVGFRNIENRILTKPERGTYETWTLHNGATHPVHIHLVDFKVISRSGGRGEVASYESAGWKNVVWLAAGESMEAIARYAPWDSVYVFHRHNLMHEDNDVPNLEKWGYTNSTLFIDPLQPEFHAKQYDSDDFTEEAINERIAWLYNTNPYNRGNIKGVYSALDTYSRGNY</sequence>
<evidence type="ECO:0000256" key="1">
    <source>
        <dbReference type="SAM" id="MobiDB-lite"/>
    </source>
</evidence>
<dbReference type="Proteomes" id="UP000800036">
    <property type="component" value="Unassembled WGS sequence"/>
</dbReference>
<feature type="domain" description="Plastocyanin-like" evidence="2">
    <location>
        <begin position="41"/>
        <end position="149"/>
    </location>
</feature>
<dbReference type="SUPFAM" id="SSF49503">
    <property type="entry name" value="Cupredoxins"/>
    <property type="match status" value="1"/>
</dbReference>
<dbReference type="GO" id="GO:0005507">
    <property type="term" value="F:copper ion binding"/>
    <property type="evidence" value="ECO:0007669"/>
    <property type="project" value="InterPro"/>
</dbReference>
<proteinExistence type="predicted"/>
<accession>A0A6A5UWE8</accession>
<reference evidence="3" key="1">
    <citation type="journal article" date="2020" name="Stud. Mycol.">
        <title>101 Dothideomycetes genomes: a test case for predicting lifestyles and emergence of pathogens.</title>
        <authorList>
            <person name="Haridas S."/>
            <person name="Albert R."/>
            <person name="Binder M."/>
            <person name="Bloem J."/>
            <person name="Labutti K."/>
            <person name="Salamov A."/>
            <person name="Andreopoulos B."/>
            <person name="Baker S."/>
            <person name="Barry K."/>
            <person name="Bills G."/>
            <person name="Bluhm B."/>
            <person name="Cannon C."/>
            <person name="Castanera R."/>
            <person name="Culley D."/>
            <person name="Daum C."/>
            <person name="Ezra D."/>
            <person name="Gonzalez J."/>
            <person name="Henrissat B."/>
            <person name="Kuo A."/>
            <person name="Liang C."/>
            <person name="Lipzen A."/>
            <person name="Lutzoni F."/>
            <person name="Magnuson J."/>
            <person name="Mondo S."/>
            <person name="Nolan M."/>
            <person name="Ohm R."/>
            <person name="Pangilinan J."/>
            <person name="Park H.-J."/>
            <person name="Ramirez L."/>
            <person name="Alfaro M."/>
            <person name="Sun H."/>
            <person name="Tritt A."/>
            <person name="Yoshinaga Y."/>
            <person name="Zwiers L.-H."/>
            <person name="Turgeon B."/>
            <person name="Goodwin S."/>
            <person name="Spatafora J."/>
            <person name="Crous P."/>
            <person name="Grigoriev I."/>
        </authorList>
    </citation>
    <scope>NUCLEOTIDE SEQUENCE</scope>
    <source>
        <strain evidence="3">CBS 107.79</strain>
    </source>
</reference>
<dbReference type="InterPro" id="IPR008972">
    <property type="entry name" value="Cupredoxin"/>
</dbReference>
<dbReference type="Pfam" id="PF07731">
    <property type="entry name" value="Cu-oxidase_2"/>
    <property type="match status" value="1"/>
</dbReference>
<evidence type="ECO:0000259" key="2">
    <source>
        <dbReference type="Pfam" id="PF07731"/>
    </source>
</evidence>
<dbReference type="OrthoDB" id="262547at2759"/>
<protein>
    <recommendedName>
        <fullName evidence="2">Plastocyanin-like domain-containing protein</fullName>
    </recommendedName>
</protein>
<organism evidence="3 4">
    <name type="scientific">Bimuria novae-zelandiae CBS 107.79</name>
    <dbReference type="NCBI Taxonomy" id="1447943"/>
    <lineage>
        <taxon>Eukaryota</taxon>
        <taxon>Fungi</taxon>
        <taxon>Dikarya</taxon>
        <taxon>Ascomycota</taxon>
        <taxon>Pezizomycotina</taxon>
        <taxon>Dothideomycetes</taxon>
        <taxon>Pleosporomycetidae</taxon>
        <taxon>Pleosporales</taxon>
        <taxon>Massarineae</taxon>
        <taxon>Didymosphaeriaceae</taxon>
        <taxon>Bimuria</taxon>
    </lineage>
</organism>
<feature type="region of interest" description="Disordered" evidence="1">
    <location>
        <begin position="1"/>
        <end position="21"/>
    </location>
</feature>
<evidence type="ECO:0000313" key="4">
    <source>
        <dbReference type="Proteomes" id="UP000800036"/>
    </source>
</evidence>
<feature type="compositionally biased region" description="Polar residues" evidence="1">
    <location>
        <begin position="10"/>
        <end position="21"/>
    </location>
</feature>
<dbReference type="Gene3D" id="2.60.40.420">
    <property type="entry name" value="Cupredoxins - blue copper proteins"/>
    <property type="match status" value="1"/>
</dbReference>
<dbReference type="AlphaFoldDB" id="A0A6A5UWE8"/>
<evidence type="ECO:0000313" key="3">
    <source>
        <dbReference type="EMBL" id="KAF1967206.1"/>
    </source>
</evidence>
<dbReference type="EMBL" id="ML976735">
    <property type="protein sequence ID" value="KAF1967206.1"/>
    <property type="molecule type" value="Genomic_DNA"/>
</dbReference>
<dbReference type="GO" id="GO:0016491">
    <property type="term" value="F:oxidoreductase activity"/>
    <property type="evidence" value="ECO:0007669"/>
    <property type="project" value="InterPro"/>
</dbReference>